<dbReference type="PROSITE" id="PS51257">
    <property type="entry name" value="PROKAR_LIPOPROTEIN"/>
    <property type="match status" value="1"/>
</dbReference>
<gene>
    <name evidence="2" type="ORF">METZ01_LOCUS446091</name>
</gene>
<proteinExistence type="predicted"/>
<evidence type="ECO:0000256" key="1">
    <source>
        <dbReference type="SAM" id="MobiDB-lite"/>
    </source>
</evidence>
<name>A0A382ZCL8_9ZZZZ</name>
<evidence type="ECO:0000313" key="2">
    <source>
        <dbReference type="EMBL" id="SVD93237.1"/>
    </source>
</evidence>
<accession>A0A382ZCL8</accession>
<dbReference type="EMBL" id="UINC01182812">
    <property type="protein sequence ID" value="SVD93237.1"/>
    <property type="molecule type" value="Genomic_DNA"/>
</dbReference>
<sequence>MNRITTWTIGLCLALLLACGSVYAQDPTLPGPNDEVPLVPKVPPITPEVQPETKSPLMKWPAVFDCGPTGYILGVVKGKYNEIEFILSNGFVQLPDGRVLQAPTLIYLNPQTKTYSVVAHFSNGHSCIITSGKDLQPAPQNGNVNPKEQAPKGPGLKPGKDNKGPYLEAKPEIEVNFERVEDDRILALLN</sequence>
<protein>
    <submittedName>
        <fullName evidence="2">Uncharacterized protein</fullName>
    </submittedName>
</protein>
<reference evidence="2" key="1">
    <citation type="submission" date="2018-05" db="EMBL/GenBank/DDBJ databases">
        <authorList>
            <person name="Lanie J.A."/>
            <person name="Ng W.-L."/>
            <person name="Kazmierczak K.M."/>
            <person name="Andrzejewski T.M."/>
            <person name="Davidsen T.M."/>
            <person name="Wayne K.J."/>
            <person name="Tettelin H."/>
            <person name="Glass J.I."/>
            <person name="Rusch D."/>
            <person name="Podicherti R."/>
            <person name="Tsui H.-C.T."/>
            <person name="Winkler M.E."/>
        </authorList>
    </citation>
    <scope>NUCLEOTIDE SEQUENCE</scope>
</reference>
<dbReference type="AlphaFoldDB" id="A0A382ZCL8"/>
<feature type="region of interest" description="Disordered" evidence="1">
    <location>
        <begin position="132"/>
        <end position="169"/>
    </location>
</feature>
<organism evidence="2">
    <name type="scientific">marine metagenome</name>
    <dbReference type="NCBI Taxonomy" id="408172"/>
    <lineage>
        <taxon>unclassified sequences</taxon>
        <taxon>metagenomes</taxon>
        <taxon>ecological metagenomes</taxon>
    </lineage>
</organism>
<feature type="compositionally biased region" description="Basic and acidic residues" evidence="1">
    <location>
        <begin position="158"/>
        <end position="169"/>
    </location>
</feature>